<gene>
    <name evidence="5" type="ORF">Ctob_004323</name>
</gene>
<dbReference type="InterPro" id="IPR020471">
    <property type="entry name" value="AKR"/>
</dbReference>
<protein>
    <submittedName>
        <fullName evidence="5">Aldo keto reductase</fullName>
    </submittedName>
</protein>
<dbReference type="SUPFAM" id="SSF56487">
    <property type="entry name" value="SRCR-like"/>
    <property type="match status" value="1"/>
</dbReference>
<dbReference type="Gene3D" id="3.10.250.10">
    <property type="entry name" value="SRCR-like domain"/>
    <property type="match status" value="1"/>
</dbReference>
<dbReference type="InterPro" id="IPR036812">
    <property type="entry name" value="NAD(P)_OxRdtase_dom_sf"/>
</dbReference>
<dbReference type="GO" id="GO:0016491">
    <property type="term" value="F:oxidoreductase activity"/>
    <property type="evidence" value="ECO:0007669"/>
    <property type="project" value="UniProtKB-KW"/>
</dbReference>
<dbReference type="SUPFAM" id="SSF51197">
    <property type="entry name" value="Clavaminate synthase-like"/>
    <property type="match status" value="1"/>
</dbReference>
<keyword evidence="1" id="KW-0560">Oxidoreductase</keyword>
<feature type="region of interest" description="Disordered" evidence="3">
    <location>
        <begin position="1"/>
        <end position="21"/>
    </location>
</feature>
<feature type="compositionally biased region" description="Acidic residues" evidence="3">
    <location>
        <begin position="677"/>
        <end position="719"/>
    </location>
</feature>
<dbReference type="PRINTS" id="PR00069">
    <property type="entry name" value="ALDKETRDTASE"/>
</dbReference>
<dbReference type="InterPro" id="IPR050523">
    <property type="entry name" value="AKR_Detox_Biosynth"/>
</dbReference>
<sequence>MDPSSPDPLSPTGPLDAMPPRGRVLTARLPGGVRKEASRIIYGTLFLHLLPTEEEVHKLLDSVWATGCNTFDCAAIYGGGLCEERMGRWLMARQLCTGRAREDLVLITKGGCETQEKLWACTISDQPRVRSELERSLRRLGVAYLDVYLLHRDDPMEPVERIADFMSALVDEGLIHGWGVSNWQLHRLGAALEYARRSGKHAPIADSPQNSLAEPSRAVWPNTSFMSAETRPAWAKVTRGQVAMLGWECLAKGFMCGKWTPEDDQGLVEISLGKDNVAEWREWQLRRAYCNGPLNFDRRDRAVALAAAKGVDLPVVALGYVLSQSPLSFALVGTTSTAHFEQNVRAASLSSPVARMSSAELRYLETGAPLPDMSSDSSAELRYLETGAPLPAQRSPASLAPSRARAMGALGAVVGCWSAALLVAAMGAVAGTNPSLHSVQASSGRTDPADGSLRFDGGSTDAGRVQFFRRGVWGTVCAHEADARRVSAVACRQLGFGAATGTMRMPSASDGPMWLRGLRCVGTETRLAECEHGGVGGEAAGSHYSAAPCTEALGVRCLACAEEACEVYTVPVTLRGALEAAAQVAPAYYNASRALLDFGVVLMAQALLLECAKREGSSSRVSPVDCHVSTYDEAVYMTSTYDVRTDDVSPYVETEPRQPSGADAACAAPTAQRADETETDETLETQGDETDETDETDKTDETQGDETDETDETDDDDDSVLAGLPDPFRPEVARRAYVFSEGLQAEYRARRRALIRYLRAHEADAAALRRLVGEGVLQWNDAGIMRRPLLSALNASCREIGLLRLLYLSPRVNIVWDLDKAVGEPKAIEALEADDPAAAAIARGLQQEGLATIDDFGLDINAIEEAVDAALAQPDPAVTSVASNGASMATRVYLPALAPLLSNSTILKAVRAYLGPDAALDGYKAVRLAPNASGAQNIAGLWHNDRAGNRLKIFVRLHAVDPRPEAGGHPTLVAAGSHGLLHYSFEGYEHSRYTDGFVRSEYTVAFLGGPRGSGFVFDTNTLHRGVPEGLIARTTLVLEYHAAAKCPVIQTLDLPIPCPSGDQRLLSRRESQLTILEKPAAAPSSSPTVVSAAGLTTTTMETATMMIQMISCS</sequence>
<reference evidence="6" key="1">
    <citation type="journal article" date="2015" name="PLoS Genet.">
        <title>Genome Sequence and Transcriptome Analyses of Chrysochromulina tobin: Metabolic Tools for Enhanced Algal Fitness in the Prominent Order Prymnesiales (Haptophyceae).</title>
        <authorList>
            <person name="Hovde B.T."/>
            <person name="Deodato C.R."/>
            <person name="Hunsperger H.M."/>
            <person name="Ryken S.A."/>
            <person name="Yost W."/>
            <person name="Jha R.K."/>
            <person name="Patterson J."/>
            <person name="Monnat R.J. Jr."/>
            <person name="Barlow S.B."/>
            <person name="Starkenburg S.R."/>
            <person name="Cattolico R.A."/>
        </authorList>
    </citation>
    <scope>NUCLEOTIDE SEQUENCE</scope>
    <source>
        <strain evidence="6">CCMP291</strain>
    </source>
</reference>
<dbReference type="PROSITE" id="PS50287">
    <property type="entry name" value="SRCR_2"/>
    <property type="match status" value="1"/>
</dbReference>
<evidence type="ECO:0000256" key="1">
    <source>
        <dbReference type="ARBA" id="ARBA00023002"/>
    </source>
</evidence>
<dbReference type="InterPro" id="IPR036772">
    <property type="entry name" value="SRCR-like_dom_sf"/>
</dbReference>
<keyword evidence="2" id="KW-1015">Disulfide bond</keyword>
<evidence type="ECO:0000259" key="4">
    <source>
        <dbReference type="PROSITE" id="PS50287"/>
    </source>
</evidence>
<dbReference type="AlphaFoldDB" id="A0A0M0JVU9"/>
<dbReference type="InterPro" id="IPR001190">
    <property type="entry name" value="SRCR"/>
</dbReference>
<dbReference type="OrthoDB" id="1720422at2759"/>
<keyword evidence="6" id="KW-1185">Reference proteome</keyword>
<feature type="region of interest" description="Disordered" evidence="3">
    <location>
        <begin position="647"/>
        <end position="726"/>
    </location>
</feature>
<dbReference type="SMART" id="SM00202">
    <property type="entry name" value="SR"/>
    <property type="match status" value="1"/>
</dbReference>
<dbReference type="PANTHER" id="PTHR43364">
    <property type="entry name" value="NADH-SPECIFIC METHYLGLYOXAL REDUCTASE-RELATED"/>
    <property type="match status" value="1"/>
</dbReference>
<dbReference type="GO" id="GO:0005829">
    <property type="term" value="C:cytosol"/>
    <property type="evidence" value="ECO:0007669"/>
    <property type="project" value="TreeGrafter"/>
</dbReference>
<name>A0A0M0JVU9_9EUKA</name>
<dbReference type="PANTHER" id="PTHR43364:SF4">
    <property type="entry name" value="NAD(P)-LINKED OXIDOREDUCTASE SUPERFAMILY PROTEIN"/>
    <property type="match status" value="1"/>
</dbReference>
<dbReference type="Pfam" id="PF00248">
    <property type="entry name" value="Aldo_ket_red"/>
    <property type="match status" value="1"/>
</dbReference>
<evidence type="ECO:0000313" key="6">
    <source>
        <dbReference type="Proteomes" id="UP000037460"/>
    </source>
</evidence>
<proteinExistence type="predicted"/>
<dbReference type="Pfam" id="PF00530">
    <property type="entry name" value="SRCR"/>
    <property type="match status" value="1"/>
</dbReference>
<organism evidence="5 6">
    <name type="scientific">Chrysochromulina tobinii</name>
    <dbReference type="NCBI Taxonomy" id="1460289"/>
    <lineage>
        <taxon>Eukaryota</taxon>
        <taxon>Haptista</taxon>
        <taxon>Haptophyta</taxon>
        <taxon>Prymnesiophyceae</taxon>
        <taxon>Prymnesiales</taxon>
        <taxon>Chrysochromulinaceae</taxon>
        <taxon>Chrysochromulina</taxon>
    </lineage>
</organism>
<dbReference type="Proteomes" id="UP000037460">
    <property type="component" value="Unassembled WGS sequence"/>
</dbReference>
<dbReference type="GO" id="GO:0016020">
    <property type="term" value="C:membrane"/>
    <property type="evidence" value="ECO:0007669"/>
    <property type="project" value="InterPro"/>
</dbReference>
<evidence type="ECO:0000256" key="3">
    <source>
        <dbReference type="SAM" id="MobiDB-lite"/>
    </source>
</evidence>
<dbReference type="EMBL" id="JWZX01002258">
    <property type="protein sequence ID" value="KOO30243.1"/>
    <property type="molecule type" value="Genomic_DNA"/>
</dbReference>
<accession>A0A0M0JVU9</accession>
<dbReference type="PRINTS" id="PR00258">
    <property type="entry name" value="SPERACTRCPTR"/>
</dbReference>
<evidence type="ECO:0000313" key="5">
    <source>
        <dbReference type="EMBL" id="KOO30243.1"/>
    </source>
</evidence>
<dbReference type="Gene3D" id="2.60.120.620">
    <property type="entry name" value="q2cbj1_9rhob like domain"/>
    <property type="match status" value="1"/>
</dbReference>
<comment type="caution">
    <text evidence="5">The sequence shown here is derived from an EMBL/GenBank/DDBJ whole genome shotgun (WGS) entry which is preliminary data.</text>
</comment>
<dbReference type="InterPro" id="IPR023210">
    <property type="entry name" value="NADP_OxRdtase_dom"/>
</dbReference>
<dbReference type="SUPFAM" id="SSF51430">
    <property type="entry name" value="NAD(P)-linked oxidoreductase"/>
    <property type="match status" value="1"/>
</dbReference>
<evidence type="ECO:0000256" key="2">
    <source>
        <dbReference type="ARBA" id="ARBA00023157"/>
    </source>
</evidence>
<feature type="compositionally biased region" description="Pro residues" evidence="3">
    <location>
        <begin position="1"/>
        <end position="11"/>
    </location>
</feature>
<feature type="domain" description="SRCR" evidence="4">
    <location>
        <begin position="453"/>
        <end position="558"/>
    </location>
</feature>
<dbReference type="Gene3D" id="3.20.20.100">
    <property type="entry name" value="NADP-dependent oxidoreductase domain"/>
    <property type="match status" value="1"/>
</dbReference>